<proteinExistence type="predicted"/>
<feature type="region of interest" description="Disordered" evidence="1">
    <location>
        <begin position="256"/>
        <end position="310"/>
    </location>
</feature>
<protein>
    <submittedName>
        <fullName evidence="2">LALA0S03e02058g1_1</fullName>
    </submittedName>
</protein>
<evidence type="ECO:0000313" key="2">
    <source>
        <dbReference type="EMBL" id="CEP61402.1"/>
    </source>
</evidence>
<dbReference type="Proteomes" id="UP000054304">
    <property type="component" value="Unassembled WGS sequence"/>
</dbReference>
<dbReference type="OrthoDB" id="4036071at2759"/>
<keyword evidence="3" id="KW-1185">Reference proteome</keyword>
<feature type="compositionally biased region" description="Basic and acidic residues" evidence="1">
    <location>
        <begin position="299"/>
        <end position="310"/>
    </location>
</feature>
<accession>A0A0C7MNE6</accession>
<name>A0A0C7MNE6_9SACH</name>
<gene>
    <name evidence="2" type="ORF">LALA0_S03e02058g</name>
</gene>
<organism evidence="2 3">
    <name type="scientific">Lachancea lanzarotensis</name>
    <dbReference type="NCBI Taxonomy" id="1245769"/>
    <lineage>
        <taxon>Eukaryota</taxon>
        <taxon>Fungi</taxon>
        <taxon>Dikarya</taxon>
        <taxon>Ascomycota</taxon>
        <taxon>Saccharomycotina</taxon>
        <taxon>Saccharomycetes</taxon>
        <taxon>Saccharomycetales</taxon>
        <taxon>Saccharomycetaceae</taxon>
        <taxon>Lachancea</taxon>
    </lineage>
</organism>
<reference evidence="2 3" key="1">
    <citation type="submission" date="2014-12" db="EMBL/GenBank/DDBJ databases">
        <authorList>
            <person name="Neuveglise Cecile"/>
        </authorList>
    </citation>
    <scope>NUCLEOTIDE SEQUENCE [LARGE SCALE GENOMIC DNA]</scope>
    <source>
        <strain evidence="2 3">CBS 12615</strain>
    </source>
</reference>
<dbReference type="HOGENOM" id="CLU_882987_0_0_1"/>
<evidence type="ECO:0000313" key="3">
    <source>
        <dbReference type="Proteomes" id="UP000054304"/>
    </source>
</evidence>
<dbReference type="EMBL" id="LN736362">
    <property type="protein sequence ID" value="CEP61402.1"/>
    <property type="molecule type" value="Genomic_DNA"/>
</dbReference>
<dbReference type="GeneID" id="34684825"/>
<sequence length="310" mass="35200">MSSELDQSTWNGEAEKLLKFRDEKVNSVDKDDLDFKRLLIERRIKKAAKEHLRDENAFAKGRIDLVSEGYLTAISMDYDELKTAGVAYKVESEVSDELEQDQDVEGEMDEKRDSPERPDTTMDLLIAQELSNDKASNIVKHLARKEDRLVSSARKNTELVKTMLNEADTAVENTRKRNLGSPDDGMNSDYYKRGNQEHHKHVQDPGWFPHQGSDLGLYTQAAPYATMTNRNDNLLSHQSHQWAFDTTRPPLTFQQESLPKITSTSGIKKTSSGTLSPRNPRASSPPNSDSRTKKPKALRKMENIARKHSL</sequence>
<evidence type="ECO:0000256" key="1">
    <source>
        <dbReference type="SAM" id="MobiDB-lite"/>
    </source>
</evidence>
<feature type="compositionally biased region" description="Acidic residues" evidence="1">
    <location>
        <begin position="93"/>
        <end position="108"/>
    </location>
</feature>
<dbReference type="AlphaFoldDB" id="A0A0C7MNE6"/>
<feature type="compositionally biased region" description="Basic and acidic residues" evidence="1">
    <location>
        <begin position="109"/>
        <end position="118"/>
    </location>
</feature>
<feature type="region of interest" description="Disordered" evidence="1">
    <location>
        <begin position="92"/>
        <end position="118"/>
    </location>
</feature>
<dbReference type="RefSeq" id="XP_022627636.1">
    <property type="nucleotide sequence ID" value="XM_022773131.1"/>
</dbReference>
<feature type="compositionally biased region" description="Low complexity" evidence="1">
    <location>
        <begin position="260"/>
        <end position="289"/>
    </location>
</feature>